<comment type="subcellular location">
    <subcellularLocation>
        <location evidence="1">Membrane</location>
        <topology evidence="1">Multi-pass membrane protein</topology>
    </subcellularLocation>
</comment>
<dbReference type="Pfam" id="PF03798">
    <property type="entry name" value="TRAM_LAG1_CLN8"/>
    <property type="match status" value="1"/>
</dbReference>
<dbReference type="EMBL" id="FJVC01000481">
    <property type="protein sequence ID" value="CZT51251.1"/>
    <property type="molecule type" value="Genomic_DNA"/>
</dbReference>
<feature type="domain" description="TLC" evidence="7">
    <location>
        <begin position="68"/>
        <end position="253"/>
    </location>
</feature>
<keyword evidence="3 6" id="KW-1133">Transmembrane helix</keyword>
<proteinExistence type="predicted"/>
<evidence type="ECO:0000256" key="3">
    <source>
        <dbReference type="ARBA" id="ARBA00022989"/>
    </source>
</evidence>
<dbReference type="AlphaFoldDB" id="A0A1E1MQA4"/>
<keyword evidence="2 5" id="KW-0812">Transmembrane</keyword>
<organism evidence="8 9">
    <name type="scientific">Rhynchosporium secalis</name>
    <name type="common">Barley scald fungus</name>
    <dbReference type="NCBI Taxonomy" id="38038"/>
    <lineage>
        <taxon>Eukaryota</taxon>
        <taxon>Fungi</taxon>
        <taxon>Dikarya</taxon>
        <taxon>Ascomycota</taxon>
        <taxon>Pezizomycotina</taxon>
        <taxon>Leotiomycetes</taxon>
        <taxon>Helotiales</taxon>
        <taxon>Ploettnerulaceae</taxon>
        <taxon>Rhynchosporium</taxon>
    </lineage>
</organism>
<dbReference type="SMART" id="SM00724">
    <property type="entry name" value="TLC"/>
    <property type="match status" value="1"/>
</dbReference>
<dbReference type="PROSITE" id="PS50922">
    <property type="entry name" value="TLC"/>
    <property type="match status" value="1"/>
</dbReference>
<gene>
    <name evidence="8" type="ORF">RSE6_12371</name>
</gene>
<evidence type="ECO:0000256" key="1">
    <source>
        <dbReference type="ARBA" id="ARBA00004141"/>
    </source>
</evidence>
<feature type="transmembrane region" description="Helical" evidence="6">
    <location>
        <begin position="109"/>
        <end position="128"/>
    </location>
</feature>
<feature type="transmembrane region" description="Helical" evidence="6">
    <location>
        <begin position="71"/>
        <end position="94"/>
    </location>
</feature>
<name>A0A1E1MQA4_RHYSE</name>
<evidence type="ECO:0000256" key="6">
    <source>
        <dbReference type="SAM" id="Phobius"/>
    </source>
</evidence>
<dbReference type="PANTHER" id="PTHR13439">
    <property type="entry name" value="CT120 PROTEIN"/>
    <property type="match status" value="1"/>
</dbReference>
<feature type="transmembrane region" description="Helical" evidence="6">
    <location>
        <begin position="166"/>
        <end position="187"/>
    </location>
</feature>
<evidence type="ECO:0000259" key="7">
    <source>
        <dbReference type="PROSITE" id="PS50922"/>
    </source>
</evidence>
<evidence type="ECO:0000256" key="4">
    <source>
        <dbReference type="ARBA" id="ARBA00023136"/>
    </source>
</evidence>
<evidence type="ECO:0000313" key="8">
    <source>
        <dbReference type="EMBL" id="CZT51251.1"/>
    </source>
</evidence>
<feature type="transmembrane region" description="Helical" evidence="6">
    <location>
        <begin position="199"/>
        <end position="219"/>
    </location>
</feature>
<sequence length="275" mass="31147">MLDIFQPAPFYLVRAIKPLADFLSLWTLPYHIHEVIAALVSYQLIFSVLSPLASSWIAPKTYRGLPPRRRISWNVHVTSMVQSTFITTLALYVIWNDEERKNMEWVGRIWGYTGAMGLVQGLAAGYFLWDLIASIIHFNVLGPGSLAHAISALLVTSMGFRPFANYYGLNFVLYEISTPFLNIHWFCDKLNMTGSRIQLYNGLVLVTTFFSSRILWGSYQHWDLQLSSTTNRRCEGNGNYAGARCSLIVRRETCENGFQCKIPGDDPEARIGTCG</sequence>
<evidence type="ECO:0000256" key="5">
    <source>
        <dbReference type="PROSITE-ProRule" id="PRU00205"/>
    </source>
</evidence>
<feature type="transmembrane region" description="Helical" evidence="6">
    <location>
        <begin position="140"/>
        <end position="160"/>
    </location>
</feature>
<dbReference type="InterPro" id="IPR050846">
    <property type="entry name" value="TLCD"/>
</dbReference>
<protein>
    <submittedName>
        <fullName evidence="8">Related to DUF887 domain protein</fullName>
    </submittedName>
</protein>
<dbReference type="InterPro" id="IPR006634">
    <property type="entry name" value="TLC-dom"/>
</dbReference>
<keyword evidence="4 5" id="KW-0472">Membrane</keyword>
<dbReference type="Proteomes" id="UP000177625">
    <property type="component" value="Unassembled WGS sequence"/>
</dbReference>
<evidence type="ECO:0000313" key="9">
    <source>
        <dbReference type="Proteomes" id="UP000177625"/>
    </source>
</evidence>
<dbReference type="GO" id="GO:0055088">
    <property type="term" value="P:lipid homeostasis"/>
    <property type="evidence" value="ECO:0007669"/>
    <property type="project" value="TreeGrafter"/>
</dbReference>
<accession>A0A1E1MQA4</accession>
<keyword evidence="9" id="KW-1185">Reference proteome</keyword>
<dbReference type="GO" id="GO:0005783">
    <property type="term" value="C:endoplasmic reticulum"/>
    <property type="evidence" value="ECO:0007669"/>
    <property type="project" value="TreeGrafter"/>
</dbReference>
<reference evidence="9" key="1">
    <citation type="submission" date="2016-03" db="EMBL/GenBank/DDBJ databases">
        <authorList>
            <person name="Guldener U."/>
        </authorList>
    </citation>
    <scope>NUCLEOTIDE SEQUENCE [LARGE SCALE GENOMIC DNA]</scope>
</reference>
<feature type="transmembrane region" description="Helical" evidence="6">
    <location>
        <begin position="35"/>
        <end position="59"/>
    </location>
</feature>
<evidence type="ECO:0000256" key="2">
    <source>
        <dbReference type="ARBA" id="ARBA00022692"/>
    </source>
</evidence>
<dbReference type="GO" id="GO:0016020">
    <property type="term" value="C:membrane"/>
    <property type="evidence" value="ECO:0007669"/>
    <property type="project" value="UniProtKB-SubCell"/>
</dbReference>
<dbReference type="PANTHER" id="PTHR13439:SF0">
    <property type="entry name" value="TOPOISOMERASE I DAMAGE AFFECTED PROTEIN 4"/>
    <property type="match status" value="1"/>
</dbReference>